<accession>B4GVN9</accession>
<protein>
    <submittedName>
        <fullName evidence="2">GL14689</fullName>
    </submittedName>
</protein>
<evidence type="ECO:0000313" key="3">
    <source>
        <dbReference type="Proteomes" id="UP000008744"/>
    </source>
</evidence>
<evidence type="ECO:0000256" key="1">
    <source>
        <dbReference type="SAM" id="MobiDB-lite"/>
    </source>
</evidence>
<feature type="compositionally biased region" description="Polar residues" evidence="1">
    <location>
        <begin position="30"/>
        <end position="51"/>
    </location>
</feature>
<name>B4GVN9_DROPE</name>
<evidence type="ECO:0000313" key="2">
    <source>
        <dbReference type="EMBL" id="EDW26734.1"/>
    </source>
</evidence>
<reference evidence="2 3" key="1">
    <citation type="journal article" date="2007" name="Nature">
        <title>Evolution of genes and genomes on the Drosophila phylogeny.</title>
        <authorList>
            <consortium name="Drosophila 12 Genomes Consortium"/>
            <person name="Clark A.G."/>
            <person name="Eisen M.B."/>
            <person name="Smith D.R."/>
            <person name="Bergman C.M."/>
            <person name="Oliver B."/>
            <person name="Markow T.A."/>
            <person name="Kaufman T.C."/>
            <person name="Kellis M."/>
            <person name="Gelbart W."/>
            <person name="Iyer V.N."/>
            <person name="Pollard D.A."/>
            <person name="Sackton T.B."/>
            <person name="Larracuente A.M."/>
            <person name="Singh N.D."/>
            <person name="Abad J.P."/>
            <person name="Abt D.N."/>
            <person name="Adryan B."/>
            <person name="Aguade M."/>
            <person name="Akashi H."/>
            <person name="Anderson W.W."/>
            <person name="Aquadro C.F."/>
            <person name="Ardell D.H."/>
            <person name="Arguello R."/>
            <person name="Artieri C.G."/>
            <person name="Barbash D.A."/>
            <person name="Barker D."/>
            <person name="Barsanti P."/>
            <person name="Batterham P."/>
            <person name="Batzoglou S."/>
            <person name="Begun D."/>
            <person name="Bhutkar A."/>
            <person name="Blanco E."/>
            <person name="Bosak S.A."/>
            <person name="Bradley R.K."/>
            <person name="Brand A.D."/>
            <person name="Brent M.R."/>
            <person name="Brooks A.N."/>
            <person name="Brown R.H."/>
            <person name="Butlin R.K."/>
            <person name="Caggese C."/>
            <person name="Calvi B.R."/>
            <person name="Bernardo de Carvalho A."/>
            <person name="Caspi A."/>
            <person name="Castrezana S."/>
            <person name="Celniker S.E."/>
            <person name="Chang J.L."/>
            <person name="Chapple C."/>
            <person name="Chatterji S."/>
            <person name="Chinwalla A."/>
            <person name="Civetta A."/>
            <person name="Clifton S.W."/>
            <person name="Comeron J.M."/>
            <person name="Costello J.C."/>
            <person name="Coyne J.A."/>
            <person name="Daub J."/>
            <person name="David R.G."/>
            <person name="Delcher A.L."/>
            <person name="Delehaunty K."/>
            <person name="Do C.B."/>
            <person name="Ebling H."/>
            <person name="Edwards K."/>
            <person name="Eickbush T."/>
            <person name="Evans J.D."/>
            <person name="Filipski A."/>
            <person name="Findeiss S."/>
            <person name="Freyhult E."/>
            <person name="Fulton L."/>
            <person name="Fulton R."/>
            <person name="Garcia A.C."/>
            <person name="Gardiner A."/>
            <person name="Garfield D.A."/>
            <person name="Garvin B.E."/>
            <person name="Gibson G."/>
            <person name="Gilbert D."/>
            <person name="Gnerre S."/>
            <person name="Godfrey J."/>
            <person name="Good R."/>
            <person name="Gotea V."/>
            <person name="Gravely B."/>
            <person name="Greenberg A.J."/>
            <person name="Griffiths-Jones S."/>
            <person name="Gross S."/>
            <person name="Guigo R."/>
            <person name="Gustafson E.A."/>
            <person name="Haerty W."/>
            <person name="Hahn M.W."/>
            <person name="Halligan D.L."/>
            <person name="Halpern A.L."/>
            <person name="Halter G.M."/>
            <person name="Han M.V."/>
            <person name="Heger A."/>
            <person name="Hillier L."/>
            <person name="Hinrichs A.S."/>
            <person name="Holmes I."/>
            <person name="Hoskins R.A."/>
            <person name="Hubisz M.J."/>
            <person name="Hultmark D."/>
            <person name="Huntley M.A."/>
            <person name="Jaffe D.B."/>
            <person name="Jagadeeshan S."/>
            <person name="Jeck W.R."/>
            <person name="Johnson J."/>
            <person name="Jones C.D."/>
            <person name="Jordan W.C."/>
            <person name="Karpen G.H."/>
            <person name="Kataoka E."/>
            <person name="Keightley P.D."/>
            <person name="Kheradpour P."/>
            <person name="Kirkness E.F."/>
            <person name="Koerich L.B."/>
            <person name="Kristiansen K."/>
            <person name="Kudrna D."/>
            <person name="Kulathinal R.J."/>
            <person name="Kumar S."/>
            <person name="Kwok R."/>
            <person name="Lander E."/>
            <person name="Langley C.H."/>
            <person name="Lapoint R."/>
            <person name="Lazzaro B.P."/>
            <person name="Lee S.J."/>
            <person name="Levesque L."/>
            <person name="Li R."/>
            <person name="Lin C.F."/>
            <person name="Lin M.F."/>
            <person name="Lindblad-Toh K."/>
            <person name="Llopart A."/>
            <person name="Long M."/>
            <person name="Low L."/>
            <person name="Lozovsky E."/>
            <person name="Lu J."/>
            <person name="Luo M."/>
            <person name="Machado C.A."/>
            <person name="Makalowski W."/>
            <person name="Marzo M."/>
            <person name="Matsuda M."/>
            <person name="Matzkin L."/>
            <person name="McAllister B."/>
            <person name="McBride C.S."/>
            <person name="McKernan B."/>
            <person name="McKernan K."/>
            <person name="Mendez-Lago M."/>
            <person name="Minx P."/>
            <person name="Mollenhauer M.U."/>
            <person name="Montooth K."/>
            <person name="Mount S.M."/>
            <person name="Mu X."/>
            <person name="Myers E."/>
            <person name="Negre B."/>
            <person name="Newfeld S."/>
            <person name="Nielsen R."/>
            <person name="Noor M.A."/>
            <person name="O'Grady P."/>
            <person name="Pachter L."/>
            <person name="Papaceit M."/>
            <person name="Parisi M.J."/>
            <person name="Parisi M."/>
            <person name="Parts L."/>
            <person name="Pedersen J.S."/>
            <person name="Pesole G."/>
            <person name="Phillippy A.M."/>
            <person name="Ponting C.P."/>
            <person name="Pop M."/>
            <person name="Porcelli D."/>
            <person name="Powell J.R."/>
            <person name="Prohaska S."/>
            <person name="Pruitt K."/>
            <person name="Puig M."/>
            <person name="Quesneville H."/>
            <person name="Ram K.R."/>
            <person name="Rand D."/>
            <person name="Rasmussen M.D."/>
            <person name="Reed L.K."/>
            <person name="Reenan R."/>
            <person name="Reily A."/>
            <person name="Remington K.A."/>
            <person name="Rieger T.T."/>
            <person name="Ritchie M.G."/>
            <person name="Robin C."/>
            <person name="Rogers Y.H."/>
            <person name="Rohde C."/>
            <person name="Rozas J."/>
            <person name="Rubenfield M.J."/>
            <person name="Ruiz A."/>
            <person name="Russo S."/>
            <person name="Salzberg S.L."/>
            <person name="Sanchez-Gracia A."/>
            <person name="Saranga D.J."/>
            <person name="Sato H."/>
            <person name="Schaeffer S.W."/>
            <person name="Schatz M.C."/>
            <person name="Schlenke T."/>
            <person name="Schwartz R."/>
            <person name="Segarra C."/>
            <person name="Singh R.S."/>
            <person name="Sirot L."/>
            <person name="Sirota M."/>
            <person name="Sisneros N.B."/>
            <person name="Smith C.D."/>
            <person name="Smith T.F."/>
            <person name="Spieth J."/>
            <person name="Stage D.E."/>
            <person name="Stark A."/>
            <person name="Stephan W."/>
            <person name="Strausberg R.L."/>
            <person name="Strempel S."/>
            <person name="Sturgill D."/>
            <person name="Sutton G."/>
            <person name="Sutton G.G."/>
            <person name="Tao W."/>
            <person name="Teichmann S."/>
            <person name="Tobari Y.N."/>
            <person name="Tomimura Y."/>
            <person name="Tsolas J.M."/>
            <person name="Valente V.L."/>
            <person name="Venter E."/>
            <person name="Venter J.C."/>
            <person name="Vicario S."/>
            <person name="Vieira F.G."/>
            <person name="Vilella A.J."/>
            <person name="Villasante A."/>
            <person name="Walenz B."/>
            <person name="Wang J."/>
            <person name="Wasserman M."/>
            <person name="Watts T."/>
            <person name="Wilson D."/>
            <person name="Wilson R.K."/>
            <person name="Wing R.A."/>
            <person name="Wolfner M.F."/>
            <person name="Wong A."/>
            <person name="Wong G.K."/>
            <person name="Wu C.I."/>
            <person name="Wu G."/>
            <person name="Yamamoto D."/>
            <person name="Yang H.P."/>
            <person name="Yang S.P."/>
            <person name="Yorke J.A."/>
            <person name="Yoshida K."/>
            <person name="Zdobnov E."/>
            <person name="Zhang P."/>
            <person name="Zhang Y."/>
            <person name="Zimin A.V."/>
            <person name="Baldwin J."/>
            <person name="Abdouelleil A."/>
            <person name="Abdulkadir J."/>
            <person name="Abebe A."/>
            <person name="Abera B."/>
            <person name="Abreu J."/>
            <person name="Acer S.C."/>
            <person name="Aftuck L."/>
            <person name="Alexander A."/>
            <person name="An P."/>
            <person name="Anderson E."/>
            <person name="Anderson S."/>
            <person name="Arachi H."/>
            <person name="Azer M."/>
            <person name="Bachantsang P."/>
            <person name="Barry A."/>
            <person name="Bayul T."/>
            <person name="Berlin A."/>
            <person name="Bessette D."/>
            <person name="Bloom T."/>
            <person name="Blye J."/>
            <person name="Boguslavskiy L."/>
            <person name="Bonnet C."/>
            <person name="Boukhgalter B."/>
            <person name="Bourzgui I."/>
            <person name="Brown A."/>
            <person name="Cahill P."/>
            <person name="Channer S."/>
            <person name="Cheshatsang Y."/>
            <person name="Chuda L."/>
            <person name="Citroen M."/>
            <person name="Collymore A."/>
            <person name="Cooke P."/>
            <person name="Costello M."/>
            <person name="D'Aco K."/>
            <person name="Daza R."/>
            <person name="De Haan G."/>
            <person name="DeGray S."/>
            <person name="DeMaso C."/>
            <person name="Dhargay N."/>
            <person name="Dooley K."/>
            <person name="Dooley E."/>
            <person name="Doricent M."/>
            <person name="Dorje P."/>
            <person name="Dorjee K."/>
            <person name="Dupes A."/>
            <person name="Elong R."/>
            <person name="Falk J."/>
            <person name="Farina A."/>
            <person name="Faro S."/>
            <person name="Ferguson D."/>
            <person name="Fisher S."/>
            <person name="Foley C.D."/>
            <person name="Franke A."/>
            <person name="Friedrich D."/>
            <person name="Gadbois L."/>
            <person name="Gearin G."/>
            <person name="Gearin C.R."/>
            <person name="Giannoukos G."/>
            <person name="Goode T."/>
            <person name="Graham J."/>
            <person name="Grandbois E."/>
            <person name="Grewal S."/>
            <person name="Gyaltsen K."/>
            <person name="Hafez N."/>
            <person name="Hagos B."/>
            <person name="Hall J."/>
            <person name="Henson C."/>
            <person name="Hollinger A."/>
            <person name="Honan T."/>
            <person name="Huard M.D."/>
            <person name="Hughes L."/>
            <person name="Hurhula B."/>
            <person name="Husby M.E."/>
            <person name="Kamat A."/>
            <person name="Kanga B."/>
            <person name="Kashin S."/>
            <person name="Khazanovich D."/>
            <person name="Kisner P."/>
            <person name="Lance K."/>
            <person name="Lara M."/>
            <person name="Lee W."/>
            <person name="Lennon N."/>
            <person name="Letendre F."/>
            <person name="LeVine R."/>
            <person name="Lipovsky A."/>
            <person name="Liu X."/>
            <person name="Liu J."/>
            <person name="Liu S."/>
            <person name="Lokyitsang T."/>
            <person name="Lokyitsang Y."/>
            <person name="Lubonja R."/>
            <person name="Lui A."/>
            <person name="MacDonald P."/>
            <person name="Magnisalis V."/>
            <person name="Maru K."/>
            <person name="Matthews C."/>
            <person name="McCusker W."/>
            <person name="McDonough S."/>
            <person name="Mehta T."/>
            <person name="Meldrim J."/>
            <person name="Meneus L."/>
            <person name="Mihai O."/>
            <person name="Mihalev A."/>
            <person name="Mihova T."/>
            <person name="Mittelman R."/>
            <person name="Mlenga V."/>
            <person name="Montmayeur A."/>
            <person name="Mulrain L."/>
            <person name="Navidi A."/>
            <person name="Naylor J."/>
            <person name="Negash T."/>
            <person name="Nguyen T."/>
            <person name="Nguyen N."/>
            <person name="Nicol R."/>
            <person name="Norbu C."/>
            <person name="Norbu N."/>
            <person name="Novod N."/>
            <person name="O'Neill B."/>
            <person name="Osman S."/>
            <person name="Markiewicz E."/>
            <person name="Oyono O.L."/>
            <person name="Patti C."/>
            <person name="Phunkhang P."/>
            <person name="Pierre F."/>
            <person name="Priest M."/>
            <person name="Raghuraman S."/>
            <person name="Rege F."/>
            <person name="Reyes R."/>
            <person name="Rise C."/>
            <person name="Rogov P."/>
            <person name="Ross K."/>
            <person name="Ryan E."/>
            <person name="Settipalli S."/>
            <person name="Shea T."/>
            <person name="Sherpa N."/>
            <person name="Shi L."/>
            <person name="Shih D."/>
            <person name="Sparrow T."/>
            <person name="Spaulding J."/>
            <person name="Stalker J."/>
            <person name="Stange-Thomann N."/>
            <person name="Stavropoulos S."/>
            <person name="Stone C."/>
            <person name="Strader C."/>
            <person name="Tesfaye S."/>
            <person name="Thomson T."/>
            <person name="Thoulutsang Y."/>
            <person name="Thoulutsang D."/>
            <person name="Topham K."/>
            <person name="Topping I."/>
            <person name="Tsamla T."/>
            <person name="Vassiliev H."/>
            <person name="Vo A."/>
            <person name="Wangchuk T."/>
            <person name="Wangdi T."/>
            <person name="Weiand M."/>
            <person name="Wilkinson J."/>
            <person name="Wilson A."/>
            <person name="Yadav S."/>
            <person name="Young G."/>
            <person name="Yu Q."/>
            <person name="Zembek L."/>
            <person name="Zhong D."/>
            <person name="Zimmer A."/>
            <person name="Zwirko Z."/>
            <person name="Jaffe D.B."/>
            <person name="Alvarez P."/>
            <person name="Brockman W."/>
            <person name="Butler J."/>
            <person name="Chin C."/>
            <person name="Gnerre S."/>
            <person name="Grabherr M."/>
            <person name="Kleber M."/>
            <person name="Mauceli E."/>
            <person name="MacCallum I."/>
        </authorList>
    </citation>
    <scope>NUCLEOTIDE SEQUENCE [LARGE SCALE GENOMIC DNA]</scope>
    <source>
        <strain evidence="3">MSH-3 / Tucson 14011-0111.49</strain>
    </source>
</reference>
<dbReference type="AlphaFoldDB" id="B4GVN9"/>
<dbReference type="EMBL" id="CH479193">
    <property type="protein sequence ID" value="EDW26734.1"/>
    <property type="molecule type" value="Genomic_DNA"/>
</dbReference>
<feature type="region of interest" description="Disordered" evidence="1">
    <location>
        <begin position="85"/>
        <end position="140"/>
    </location>
</feature>
<feature type="compositionally biased region" description="Basic and acidic residues" evidence="1">
    <location>
        <begin position="102"/>
        <end position="112"/>
    </location>
</feature>
<feature type="compositionally biased region" description="Basic and acidic residues" evidence="1">
    <location>
        <begin position="118"/>
        <end position="127"/>
    </location>
</feature>
<feature type="region of interest" description="Disordered" evidence="1">
    <location>
        <begin position="28"/>
        <end position="54"/>
    </location>
</feature>
<dbReference type="HOGENOM" id="CLU_1257236_0_0_1"/>
<gene>
    <name evidence="2" type="primary">Dper\GL14689</name>
    <name evidence="2" type="ORF">Dper_GL14689</name>
</gene>
<keyword evidence="3" id="KW-1185">Reference proteome</keyword>
<sequence length="220" mass="24888">MMRPLLQSLRLPPLELLLMTVRMPLRRQLKSQNTDTSSSRGRARQSNSLTSEGEMEMEMYPQLLPAVSTSQHILYLSSGPLPNENVIDFNWGPDQQQQQQQEDTKSGSRDQRPATSRDWTKPIRDEGNGDGGGEGEGEGSWAAGFFTQQQQHHLQHQLTFCSPLNARAVLELELELRLELELELEFVIVKLILLARSLGLVYVYVSGERFVDLFLAACCM</sequence>
<dbReference type="Proteomes" id="UP000008744">
    <property type="component" value="Unassembled WGS sequence"/>
</dbReference>
<proteinExistence type="predicted"/>
<organism evidence="3">
    <name type="scientific">Drosophila persimilis</name>
    <name type="common">Fruit fly</name>
    <dbReference type="NCBI Taxonomy" id="7234"/>
    <lineage>
        <taxon>Eukaryota</taxon>
        <taxon>Metazoa</taxon>
        <taxon>Ecdysozoa</taxon>
        <taxon>Arthropoda</taxon>
        <taxon>Hexapoda</taxon>
        <taxon>Insecta</taxon>
        <taxon>Pterygota</taxon>
        <taxon>Neoptera</taxon>
        <taxon>Endopterygota</taxon>
        <taxon>Diptera</taxon>
        <taxon>Brachycera</taxon>
        <taxon>Muscomorpha</taxon>
        <taxon>Ephydroidea</taxon>
        <taxon>Drosophilidae</taxon>
        <taxon>Drosophila</taxon>
        <taxon>Sophophora</taxon>
    </lineage>
</organism>